<dbReference type="AlphaFoldDB" id="A0A2W1K5M6"/>
<feature type="domain" description="Phytochrome chromophore attachment site" evidence="14">
    <location>
        <begin position="161"/>
        <end position="310"/>
    </location>
</feature>
<evidence type="ECO:0000256" key="7">
    <source>
        <dbReference type="ARBA" id="ARBA00022679"/>
    </source>
</evidence>
<dbReference type="FunFam" id="3.30.565.10:FF:000023">
    <property type="entry name" value="PAS domain-containing sensor histidine kinase"/>
    <property type="match status" value="1"/>
</dbReference>
<evidence type="ECO:0000259" key="15">
    <source>
        <dbReference type="PROSITE" id="PS50109"/>
    </source>
</evidence>
<evidence type="ECO:0000256" key="10">
    <source>
        <dbReference type="ARBA" id="ARBA00022840"/>
    </source>
</evidence>
<dbReference type="CDD" id="cd16922">
    <property type="entry name" value="HATPase_EvgS-ArcB-TorS-like"/>
    <property type="match status" value="1"/>
</dbReference>
<dbReference type="EMBL" id="PQWO01000001">
    <property type="protein sequence ID" value="PZD75007.1"/>
    <property type="molecule type" value="Genomic_DNA"/>
</dbReference>
<dbReference type="GO" id="GO:0009927">
    <property type="term" value="F:histidine phosphotransfer kinase activity"/>
    <property type="evidence" value="ECO:0007669"/>
    <property type="project" value="TreeGrafter"/>
</dbReference>
<dbReference type="Pfam" id="PF01590">
    <property type="entry name" value="GAF"/>
    <property type="match status" value="1"/>
</dbReference>
<dbReference type="InterPro" id="IPR003594">
    <property type="entry name" value="HATPase_dom"/>
</dbReference>
<evidence type="ECO:0000256" key="2">
    <source>
        <dbReference type="ARBA" id="ARBA00004236"/>
    </source>
</evidence>
<organism evidence="17 18">
    <name type="scientific">Acaryochloris thomasi RCC1774</name>
    <dbReference type="NCBI Taxonomy" id="1764569"/>
    <lineage>
        <taxon>Bacteria</taxon>
        <taxon>Bacillati</taxon>
        <taxon>Cyanobacteriota</taxon>
        <taxon>Cyanophyceae</taxon>
        <taxon>Acaryochloridales</taxon>
        <taxon>Acaryochloridaceae</taxon>
        <taxon>Acaryochloris</taxon>
        <taxon>Acaryochloris thomasi</taxon>
    </lineage>
</organism>
<evidence type="ECO:0000256" key="4">
    <source>
        <dbReference type="ARBA" id="ARBA00012438"/>
    </source>
</evidence>
<dbReference type="PROSITE" id="PS50110">
    <property type="entry name" value="RESPONSE_REGULATORY"/>
    <property type="match status" value="1"/>
</dbReference>
<dbReference type="InterPro" id="IPR004358">
    <property type="entry name" value="Sig_transdc_His_kin-like_C"/>
</dbReference>
<dbReference type="PROSITE" id="PS50109">
    <property type="entry name" value="HIS_KIN"/>
    <property type="match status" value="1"/>
</dbReference>
<evidence type="ECO:0000259" key="16">
    <source>
        <dbReference type="PROSITE" id="PS50110"/>
    </source>
</evidence>
<evidence type="ECO:0000259" key="14">
    <source>
        <dbReference type="PROSITE" id="PS50046"/>
    </source>
</evidence>
<evidence type="ECO:0000313" key="17">
    <source>
        <dbReference type="EMBL" id="PZD75007.1"/>
    </source>
</evidence>
<sequence>MFDQQLSCVTFERIQAVLAEMTTSLLDPYALVTDADVITPGTARFSVLVSLGFSALLKGTAVADGYQTQLIVKPVAIATFLKTLPPQPNVERLLTLQNRRANRAKLQSQFSTRVLQTLVTDLNPSPGTATCQPMVDAALHQQLAQERLLRQVTSQIRQGLELSIILQTAVEQVRTFLQADRLTIYQFVDIDPAVAGIGGIESTPTVTYEALATEQISSVLSTNDEYCWDNASTCRTKYCQGQTIAIEDVETHYTDNCLLEYLRDLEIRAKLITPIVVKSQVWGLLIAHQCSGPRHWQDHEKVLLRRISDNLEIAIYQARLYRQLQQQKHTLEEQVTQRTQELQRAFVELQAANQAKGEFVATMSHELRTPLTCVIGMSATLLRWSLGPLSDKQKSYIQRIHDSGEQLLELINDILDFSHAESGKATLELSEFSLASLTQQSLHMVRAEAQTHEVHLSVEVEVAPELDRFTADSRRIKQVLFVLLDNAIKFTPSGGEVSLRVWVESQTAVFQVEDTGTGIPIDQQSQLFQTFHQLDPAYNRTHEGAGLGLAMAKKFIDLHRGWIEVSSVEGKGSVFTVELPNQKLQPPPEAEAVVNSIASSGRIILVEDDEDTANLMCDMLTAAGYQVIWTVEVSTAIEQARLLQPEVVIIDIDQPVQNRLEMIRQLRKRLNTDQPIKILVMVAAEHDALGTAAAHVDAYLSKPVDPQYLVHRIDRLLQPTNALV</sequence>
<evidence type="ECO:0000256" key="9">
    <source>
        <dbReference type="ARBA" id="ARBA00022777"/>
    </source>
</evidence>
<dbReference type="Pfam" id="PF02518">
    <property type="entry name" value="HATPase_c"/>
    <property type="match status" value="1"/>
</dbReference>
<evidence type="ECO:0000256" key="6">
    <source>
        <dbReference type="ARBA" id="ARBA00022553"/>
    </source>
</evidence>
<dbReference type="InterPro" id="IPR011006">
    <property type="entry name" value="CheY-like_superfamily"/>
</dbReference>
<dbReference type="PANTHER" id="PTHR43047:SF63">
    <property type="entry name" value="HISTIDINE KINASE"/>
    <property type="match status" value="1"/>
</dbReference>
<dbReference type="CDD" id="cd00082">
    <property type="entry name" value="HisKA"/>
    <property type="match status" value="1"/>
</dbReference>
<keyword evidence="5" id="KW-1003">Cell membrane</keyword>
<dbReference type="EC" id="2.7.13.3" evidence="4"/>
<dbReference type="InterPro" id="IPR005467">
    <property type="entry name" value="His_kinase_dom"/>
</dbReference>
<comment type="subcellular location">
    <subcellularLocation>
        <location evidence="2">Cell membrane</location>
    </subcellularLocation>
</comment>
<dbReference type="InterPro" id="IPR036097">
    <property type="entry name" value="HisK_dim/P_sf"/>
</dbReference>
<feature type="modified residue" description="4-aspartylphosphate" evidence="13">
    <location>
        <position position="651"/>
    </location>
</feature>
<dbReference type="Gene3D" id="3.40.50.2300">
    <property type="match status" value="1"/>
</dbReference>
<evidence type="ECO:0000256" key="3">
    <source>
        <dbReference type="ARBA" id="ARBA00006402"/>
    </source>
</evidence>
<dbReference type="SMART" id="SM00388">
    <property type="entry name" value="HisKA"/>
    <property type="match status" value="1"/>
</dbReference>
<keyword evidence="10" id="KW-0067">ATP-binding</keyword>
<dbReference type="InterPro" id="IPR001789">
    <property type="entry name" value="Sig_transdc_resp-reg_receiver"/>
</dbReference>
<name>A0A2W1K5M6_9CYAN</name>
<comment type="similarity">
    <text evidence="3">In the N-terminal section; belongs to the phytochrome family.</text>
</comment>
<evidence type="ECO:0000256" key="8">
    <source>
        <dbReference type="ARBA" id="ARBA00022741"/>
    </source>
</evidence>
<evidence type="ECO:0000256" key="5">
    <source>
        <dbReference type="ARBA" id="ARBA00022475"/>
    </source>
</evidence>
<dbReference type="PANTHER" id="PTHR43047">
    <property type="entry name" value="TWO-COMPONENT HISTIDINE PROTEIN KINASE"/>
    <property type="match status" value="1"/>
</dbReference>
<dbReference type="InterPro" id="IPR003661">
    <property type="entry name" value="HisK_dim/P_dom"/>
</dbReference>
<gene>
    <name evidence="17" type="primary">pleC_1</name>
    <name evidence="17" type="ORF">C1752_00397</name>
</gene>
<protein>
    <recommendedName>
        <fullName evidence="4">histidine kinase</fullName>
        <ecNumber evidence="4">2.7.13.3</ecNumber>
    </recommendedName>
</protein>
<keyword evidence="8" id="KW-0547">Nucleotide-binding</keyword>
<comment type="catalytic activity">
    <reaction evidence="1">
        <text>ATP + protein L-histidine = ADP + protein N-phospho-L-histidine.</text>
        <dbReference type="EC" id="2.7.13.3"/>
    </reaction>
</comment>
<keyword evidence="11" id="KW-0902">Two-component regulatory system</keyword>
<keyword evidence="7 17" id="KW-0808">Transferase</keyword>
<dbReference type="SUPFAM" id="SSF47384">
    <property type="entry name" value="Homodimeric domain of signal transducing histidine kinase"/>
    <property type="match status" value="1"/>
</dbReference>
<dbReference type="GO" id="GO:0005524">
    <property type="term" value="F:ATP binding"/>
    <property type="evidence" value="ECO:0007669"/>
    <property type="project" value="UniProtKB-KW"/>
</dbReference>
<evidence type="ECO:0000256" key="1">
    <source>
        <dbReference type="ARBA" id="ARBA00000085"/>
    </source>
</evidence>
<dbReference type="SMART" id="SM00065">
    <property type="entry name" value="GAF"/>
    <property type="match status" value="1"/>
</dbReference>
<dbReference type="InterPro" id="IPR003018">
    <property type="entry name" value="GAF"/>
</dbReference>
<dbReference type="SMART" id="SM00448">
    <property type="entry name" value="REC"/>
    <property type="match status" value="1"/>
</dbReference>
<dbReference type="SMART" id="SM00387">
    <property type="entry name" value="HATPase_c"/>
    <property type="match status" value="1"/>
</dbReference>
<evidence type="ECO:0000313" key="18">
    <source>
        <dbReference type="Proteomes" id="UP000248857"/>
    </source>
</evidence>
<dbReference type="SUPFAM" id="SSF55874">
    <property type="entry name" value="ATPase domain of HSP90 chaperone/DNA topoisomerase II/histidine kinase"/>
    <property type="match status" value="1"/>
</dbReference>
<dbReference type="PRINTS" id="PR00344">
    <property type="entry name" value="BCTRLSENSOR"/>
</dbReference>
<dbReference type="OrthoDB" id="500345at2"/>
<proteinExistence type="inferred from homology"/>
<dbReference type="Pfam" id="PF00072">
    <property type="entry name" value="Response_reg"/>
    <property type="match status" value="1"/>
</dbReference>
<dbReference type="Gene3D" id="3.30.565.10">
    <property type="entry name" value="Histidine kinase-like ATPase, C-terminal domain"/>
    <property type="match status" value="1"/>
</dbReference>
<keyword evidence="9" id="KW-0418">Kinase</keyword>
<evidence type="ECO:0000256" key="11">
    <source>
        <dbReference type="ARBA" id="ARBA00023012"/>
    </source>
</evidence>
<reference evidence="17 18" key="1">
    <citation type="journal article" date="2018" name="Sci. Rep.">
        <title>A novel species of the marine cyanobacterium Acaryochloris with a unique pigment content and lifestyle.</title>
        <authorList>
            <person name="Partensky F."/>
            <person name="Six C."/>
            <person name="Ratin M."/>
            <person name="Garczarek L."/>
            <person name="Vaulot D."/>
            <person name="Probert I."/>
            <person name="Calteau A."/>
            <person name="Gourvil P."/>
            <person name="Marie D."/>
            <person name="Grebert T."/>
            <person name="Bouchier C."/>
            <person name="Le Panse S."/>
            <person name="Gachenot M."/>
            <person name="Rodriguez F."/>
            <person name="Garrido J.L."/>
        </authorList>
    </citation>
    <scope>NUCLEOTIDE SEQUENCE [LARGE SCALE GENOMIC DNA]</scope>
    <source>
        <strain evidence="17 18">RCC1774</strain>
    </source>
</reference>
<dbReference type="Proteomes" id="UP000248857">
    <property type="component" value="Unassembled WGS sequence"/>
</dbReference>
<dbReference type="Gene3D" id="1.10.287.130">
    <property type="match status" value="1"/>
</dbReference>
<dbReference type="SUPFAM" id="SSF55781">
    <property type="entry name" value="GAF domain-like"/>
    <property type="match status" value="1"/>
</dbReference>
<feature type="domain" description="Histidine kinase" evidence="15">
    <location>
        <begin position="362"/>
        <end position="583"/>
    </location>
</feature>
<evidence type="ECO:0000256" key="13">
    <source>
        <dbReference type="PROSITE-ProRule" id="PRU00169"/>
    </source>
</evidence>
<accession>A0A2W1K5M6</accession>
<dbReference type="SUPFAM" id="SSF52172">
    <property type="entry name" value="CheY-like"/>
    <property type="match status" value="1"/>
</dbReference>
<keyword evidence="6 13" id="KW-0597">Phosphoprotein</keyword>
<dbReference type="RefSeq" id="WP_110984372.1">
    <property type="nucleotide sequence ID" value="NZ_CAWNWM010000001.1"/>
</dbReference>
<dbReference type="InterPro" id="IPR016132">
    <property type="entry name" value="Phyto_chromo_attachment"/>
</dbReference>
<dbReference type="Gene3D" id="3.30.450.40">
    <property type="match status" value="1"/>
</dbReference>
<dbReference type="InterPro" id="IPR029016">
    <property type="entry name" value="GAF-like_dom_sf"/>
</dbReference>
<evidence type="ECO:0000256" key="12">
    <source>
        <dbReference type="ARBA" id="ARBA00023136"/>
    </source>
</evidence>
<dbReference type="PROSITE" id="PS50046">
    <property type="entry name" value="PHYTOCHROME_2"/>
    <property type="match status" value="1"/>
</dbReference>
<dbReference type="Pfam" id="PF00512">
    <property type="entry name" value="HisKA"/>
    <property type="match status" value="1"/>
</dbReference>
<dbReference type="GO" id="GO:0000155">
    <property type="term" value="F:phosphorelay sensor kinase activity"/>
    <property type="evidence" value="ECO:0007669"/>
    <property type="project" value="InterPro"/>
</dbReference>
<dbReference type="InterPro" id="IPR036890">
    <property type="entry name" value="HATPase_C_sf"/>
</dbReference>
<keyword evidence="18" id="KW-1185">Reference proteome</keyword>
<dbReference type="GO" id="GO:0005886">
    <property type="term" value="C:plasma membrane"/>
    <property type="evidence" value="ECO:0007669"/>
    <property type="project" value="UniProtKB-SubCell"/>
</dbReference>
<comment type="caution">
    <text evidence="17">The sequence shown here is derived from an EMBL/GenBank/DDBJ whole genome shotgun (WGS) entry which is preliminary data.</text>
</comment>
<feature type="domain" description="Response regulatory" evidence="16">
    <location>
        <begin position="602"/>
        <end position="717"/>
    </location>
</feature>
<keyword evidence="12" id="KW-0472">Membrane</keyword>